<dbReference type="Pfam" id="PF00072">
    <property type="entry name" value="Response_reg"/>
    <property type="match status" value="1"/>
</dbReference>
<dbReference type="InterPro" id="IPR005467">
    <property type="entry name" value="His_kinase_dom"/>
</dbReference>
<dbReference type="Gene3D" id="3.40.50.2300">
    <property type="match status" value="1"/>
</dbReference>
<gene>
    <name evidence="9" type="ORF">HW932_15825</name>
</gene>
<dbReference type="InterPro" id="IPR011006">
    <property type="entry name" value="CheY-like_superfamily"/>
</dbReference>
<proteinExistence type="predicted"/>
<feature type="modified residue" description="4-aspartylphosphate" evidence="5">
    <location>
        <position position="514"/>
    </location>
</feature>
<dbReference type="InterPro" id="IPR003594">
    <property type="entry name" value="HATPase_dom"/>
</dbReference>
<keyword evidence="4" id="KW-0902">Two-component regulatory system</keyword>
<dbReference type="Proteomes" id="UP000592294">
    <property type="component" value="Unassembled WGS sequence"/>
</dbReference>
<evidence type="ECO:0000259" key="8">
    <source>
        <dbReference type="PROSITE" id="PS50110"/>
    </source>
</evidence>
<dbReference type="InterPro" id="IPR003661">
    <property type="entry name" value="HisK_dim/P_dom"/>
</dbReference>
<feature type="coiled-coil region" evidence="6">
    <location>
        <begin position="168"/>
        <end position="202"/>
    </location>
</feature>
<organism evidence="9 10">
    <name type="scientific">Allochromatium humboldtianum</name>
    <dbReference type="NCBI Taxonomy" id="504901"/>
    <lineage>
        <taxon>Bacteria</taxon>
        <taxon>Pseudomonadati</taxon>
        <taxon>Pseudomonadota</taxon>
        <taxon>Gammaproteobacteria</taxon>
        <taxon>Chromatiales</taxon>
        <taxon>Chromatiaceae</taxon>
        <taxon>Allochromatium</taxon>
    </lineage>
</organism>
<dbReference type="InterPro" id="IPR018771">
    <property type="entry name" value="PocR_dom"/>
</dbReference>
<dbReference type="PANTHER" id="PTHR45339">
    <property type="entry name" value="HYBRID SIGNAL TRANSDUCTION HISTIDINE KINASE J"/>
    <property type="match status" value="1"/>
</dbReference>
<dbReference type="FunFam" id="3.30.565.10:FF:000010">
    <property type="entry name" value="Sensor histidine kinase RcsC"/>
    <property type="match status" value="1"/>
</dbReference>
<reference evidence="9 10" key="1">
    <citation type="submission" date="2020-06" db="EMBL/GenBank/DDBJ databases">
        <title>Whole-genome sequence of Allochromatium humboldtianum DSM 21881, type strain.</title>
        <authorList>
            <person name="Kyndt J.A."/>
            <person name="Meyer T.E."/>
        </authorList>
    </citation>
    <scope>NUCLEOTIDE SEQUENCE [LARGE SCALE GENOMIC DNA]</scope>
    <source>
        <strain evidence="9 10">DSM 21881</strain>
    </source>
</reference>
<feature type="domain" description="Histidine kinase" evidence="7">
    <location>
        <begin position="216"/>
        <end position="436"/>
    </location>
</feature>
<sequence>MKFADLVDIEEVRRLCESFTALTGAVTAILELDGSILVATGWQRICTQFHRVNPQTAARCHQSDTVLAGSLRRGETYSVYRCQNGLVDVAVPIQVNGEHVANFFTGQFFLEPPDTAYFRQQAAEFGFDERAYLEALTEAPIFSEPQVRVMMDFLGHLARLIGEMGMARWRLEAANQELRQHRAQLEERVRMRTAELSEAKEQAEMANRAKGVFLANMSHEIRTPLNAITGLAHLMRHSGVSPPQALWLDKLDTASRHLLELINTILDLAKIDAGHLELERLPVRLETVVDNVVAIIAAEARAKSLRLITDVAPIDVPLLGDPTRLQQALLNYATNAVKFTLAGTVTLRVCLLEQTADTVLARFEVADTGLGIESTVIGRLFADFEQADNSTTRRFGGTGLGLAITRRLARLMGGAVGVSSTPGAGSTFWFTARFGVSPAPLQTVSDTHPADEARGRLARDFQACRVLLVEDDPINQEVAQFLLTEAGLSVEIAGHGGQAVELAARHDYALILMDMQMPVMDGLEATRRIRALPRQAGTPILAMTANAFAEDRAQCLQAGMQDFITKPIDPDGLYETLWKWLSAKPSPSRR</sequence>
<dbReference type="InterPro" id="IPR036097">
    <property type="entry name" value="HisK_dim/P_sf"/>
</dbReference>
<dbReference type="CDD" id="cd17546">
    <property type="entry name" value="REC_hyHK_CKI1_RcsC-like"/>
    <property type="match status" value="1"/>
</dbReference>
<protein>
    <recommendedName>
        <fullName evidence="2">histidine kinase</fullName>
        <ecNumber evidence="2">2.7.13.3</ecNumber>
    </recommendedName>
</protein>
<evidence type="ECO:0000259" key="7">
    <source>
        <dbReference type="PROSITE" id="PS50109"/>
    </source>
</evidence>
<dbReference type="Gene3D" id="1.10.287.130">
    <property type="match status" value="1"/>
</dbReference>
<dbReference type="RefSeq" id="WP_176977456.1">
    <property type="nucleotide sequence ID" value="NZ_JABZEO010000011.1"/>
</dbReference>
<evidence type="ECO:0000256" key="2">
    <source>
        <dbReference type="ARBA" id="ARBA00012438"/>
    </source>
</evidence>
<dbReference type="InterPro" id="IPR001789">
    <property type="entry name" value="Sig_transdc_resp-reg_receiver"/>
</dbReference>
<dbReference type="PROSITE" id="PS50110">
    <property type="entry name" value="RESPONSE_REGULATORY"/>
    <property type="match status" value="1"/>
</dbReference>
<evidence type="ECO:0000256" key="3">
    <source>
        <dbReference type="ARBA" id="ARBA00022553"/>
    </source>
</evidence>
<dbReference type="InterPro" id="IPR004358">
    <property type="entry name" value="Sig_transdc_His_kin-like_C"/>
</dbReference>
<dbReference type="SMART" id="SM00448">
    <property type="entry name" value="REC"/>
    <property type="match status" value="1"/>
</dbReference>
<comment type="catalytic activity">
    <reaction evidence="1">
        <text>ATP + protein L-histidine = ADP + protein N-phospho-L-histidine.</text>
        <dbReference type="EC" id="2.7.13.3"/>
    </reaction>
</comment>
<keyword evidence="10" id="KW-1185">Reference proteome</keyword>
<dbReference type="CDD" id="cd16922">
    <property type="entry name" value="HATPase_EvgS-ArcB-TorS-like"/>
    <property type="match status" value="1"/>
</dbReference>
<accession>A0A850RP89</accession>
<evidence type="ECO:0000256" key="4">
    <source>
        <dbReference type="ARBA" id="ARBA00023012"/>
    </source>
</evidence>
<dbReference type="SUPFAM" id="SSF52172">
    <property type="entry name" value="CheY-like"/>
    <property type="match status" value="1"/>
</dbReference>
<dbReference type="PRINTS" id="PR00344">
    <property type="entry name" value="BCTRLSENSOR"/>
</dbReference>
<evidence type="ECO:0000313" key="9">
    <source>
        <dbReference type="EMBL" id="NVZ10733.1"/>
    </source>
</evidence>
<dbReference type="EMBL" id="JABZEO010000011">
    <property type="protein sequence ID" value="NVZ10733.1"/>
    <property type="molecule type" value="Genomic_DNA"/>
</dbReference>
<dbReference type="SUPFAM" id="SSF47384">
    <property type="entry name" value="Homodimeric domain of signal transducing histidine kinase"/>
    <property type="match status" value="1"/>
</dbReference>
<feature type="domain" description="Response regulatory" evidence="8">
    <location>
        <begin position="465"/>
        <end position="581"/>
    </location>
</feature>
<dbReference type="EC" id="2.7.13.3" evidence="2"/>
<dbReference type="Pfam" id="PF00512">
    <property type="entry name" value="HisKA"/>
    <property type="match status" value="1"/>
</dbReference>
<evidence type="ECO:0000256" key="1">
    <source>
        <dbReference type="ARBA" id="ARBA00000085"/>
    </source>
</evidence>
<dbReference type="Pfam" id="PF10114">
    <property type="entry name" value="PocR"/>
    <property type="match status" value="1"/>
</dbReference>
<dbReference type="PANTHER" id="PTHR45339:SF5">
    <property type="entry name" value="HISTIDINE KINASE"/>
    <property type="match status" value="1"/>
</dbReference>
<dbReference type="InterPro" id="IPR036890">
    <property type="entry name" value="HATPase_C_sf"/>
</dbReference>
<dbReference type="GO" id="GO:0000155">
    <property type="term" value="F:phosphorelay sensor kinase activity"/>
    <property type="evidence" value="ECO:0007669"/>
    <property type="project" value="InterPro"/>
</dbReference>
<keyword evidence="6" id="KW-0175">Coiled coil</keyword>
<comment type="caution">
    <text evidence="9">The sequence shown here is derived from an EMBL/GenBank/DDBJ whole genome shotgun (WGS) entry which is preliminary data.</text>
</comment>
<dbReference type="Gene3D" id="3.30.565.10">
    <property type="entry name" value="Histidine kinase-like ATPase, C-terminal domain"/>
    <property type="match status" value="1"/>
</dbReference>
<evidence type="ECO:0000256" key="6">
    <source>
        <dbReference type="SAM" id="Coils"/>
    </source>
</evidence>
<evidence type="ECO:0000313" key="10">
    <source>
        <dbReference type="Proteomes" id="UP000592294"/>
    </source>
</evidence>
<dbReference type="SUPFAM" id="SSF55874">
    <property type="entry name" value="ATPase domain of HSP90 chaperone/DNA topoisomerase II/histidine kinase"/>
    <property type="match status" value="1"/>
</dbReference>
<dbReference type="CDD" id="cd00082">
    <property type="entry name" value="HisKA"/>
    <property type="match status" value="1"/>
</dbReference>
<dbReference type="SMART" id="SM00388">
    <property type="entry name" value="HisKA"/>
    <property type="match status" value="1"/>
</dbReference>
<dbReference type="Pfam" id="PF02518">
    <property type="entry name" value="HATPase_c"/>
    <property type="match status" value="1"/>
</dbReference>
<name>A0A850RP89_9GAMM</name>
<keyword evidence="3 5" id="KW-0597">Phosphoprotein</keyword>
<dbReference type="SMART" id="SM00387">
    <property type="entry name" value="HATPase_c"/>
    <property type="match status" value="1"/>
</dbReference>
<dbReference type="AlphaFoldDB" id="A0A850RP89"/>
<evidence type="ECO:0000256" key="5">
    <source>
        <dbReference type="PROSITE-ProRule" id="PRU00169"/>
    </source>
</evidence>
<dbReference type="PROSITE" id="PS50109">
    <property type="entry name" value="HIS_KIN"/>
    <property type="match status" value="1"/>
</dbReference>